<comment type="caution">
    <text evidence="1">The sequence shown here is derived from an EMBL/GenBank/DDBJ whole genome shotgun (WGS) entry which is preliminary data.</text>
</comment>
<organism evidence="1 2">
    <name type="scientific">Melastoma candidum</name>
    <dbReference type="NCBI Taxonomy" id="119954"/>
    <lineage>
        <taxon>Eukaryota</taxon>
        <taxon>Viridiplantae</taxon>
        <taxon>Streptophyta</taxon>
        <taxon>Embryophyta</taxon>
        <taxon>Tracheophyta</taxon>
        <taxon>Spermatophyta</taxon>
        <taxon>Magnoliopsida</taxon>
        <taxon>eudicotyledons</taxon>
        <taxon>Gunneridae</taxon>
        <taxon>Pentapetalae</taxon>
        <taxon>rosids</taxon>
        <taxon>malvids</taxon>
        <taxon>Myrtales</taxon>
        <taxon>Melastomataceae</taxon>
        <taxon>Melastomatoideae</taxon>
        <taxon>Melastomateae</taxon>
        <taxon>Melastoma</taxon>
    </lineage>
</organism>
<gene>
    <name evidence="1" type="ORF">MLD38_026039</name>
</gene>
<dbReference type="EMBL" id="CM042886">
    <property type="protein sequence ID" value="KAI4341303.1"/>
    <property type="molecule type" value="Genomic_DNA"/>
</dbReference>
<proteinExistence type="predicted"/>
<accession>A0ACB9NXS1</accession>
<evidence type="ECO:0000313" key="1">
    <source>
        <dbReference type="EMBL" id="KAI4341303.1"/>
    </source>
</evidence>
<name>A0ACB9NXS1_9MYRT</name>
<keyword evidence="2" id="KW-1185">Reference proteome</keyword>
<sequence length="554" mass="63195">MNKLRRATTQLFHRGGNSSSPSSPTSHRPRSQTNMPPTAVDPTGEQISTSTKFTWKITNFTRLTGRKYYSMAFTIDGAKWRILIFPKGNNTDSLSVYMDFAESASQPAGWSKHAKFSIILVNQSSSSNSKRKETEHTFTSREADWGFTNMIPLNELRNTSNGFLVNDAVIIEAEFVISELEPEGEQLRMSDKFTWKLTNFTRLTARKCYSQIFCIGGTDWRLLFYPEGNGTSHLSVYLEVANHSTLPEGWTRSTAFSINLVNQVNRDDSIIKGTQNEFNSNRVDWGFTTMISLSDLRDTTKGFLVNDTLIMEVEFDLPETETGETNPPPVQPNTDTFDSYFTSLEQFIAEAEISLGKVGTSLHDQAAVMTFEAPGIEEINNAKQSLKECLSDLFKLNMRDRLAEALSTLSRAQTGLSTEQQNAIRAFQSNFSEFTSDFLIFEQDNSEFELQKVTKDQMFSAMKKSHQEHLSNKKLSEELEREEEELKRKLEEVKSRREKLVSDWEVLMTESEEAKSRYKIQEKKVAEAEEKKRVAEERMSRSTTAWSNLKAHFT</sequence>
<evidence type="ECO:0000313" key="2">
    <source>
        <dbReference type="Proteomes" id="UP001057402"/>
    </source>
</evidence>
<protein>
    <submittedName>
        <fullName evidence="1">Uncharacterized protein</fullName>
    </submittedName>
</protein>
<reference evidence="2" key="1">
    <citation type="journal article" date="2023" name="Front. Plant Sci.">
        <title>Chromosomal-level genome assembly of Melastoma candidum provides insights into trichome evolution.</title>
        <authorList>
            <person name="Zhong Y."/>
            <person name="Wu W."/>
            <person name="Sun C."/>
            <person name="Zou P."/>
            <person name="Liu Y."/>
            <person name="Dai S."/>
            <person name="Zhou R."/>
        </authorList>
    </citation>
    <scope>NUCLEOTIDE SEQUENCE [LARGE SCALE GENOMIC DNA]</scope>
</reference>
<dbReference type="Proteomes" id="UP001057402">
    <property type="component" value="Chromosome 7"/>
</dbReference>